<evidence type="ECO:0000313" key="4">
    <source>
        <dbReference type="Proteomes" id="UP000001307"/>
    </source>
</evidence>
<dbReference type="SUPFAM" id="SSF47473">
    <property type="entry name" value="EF-hand"/>
    <property type="match status" value="1"/>
</dbReference>
<reference evidence="3" key="1">
    <citation type="journal article" date="2010" name="Science">
        <title>Plasticity of animal genome architecture unmasked by rapid evolution of a pelagic tunicate.</title>
        <authorList>
            <person name="Denoeud F."/>
            <person name="Henriet S."/>
            <person name="Mungpakdee S."/>
            <person name="Aury J.M."/>
            <person name="Da Silva C."/>
            <person name="Brinkmann H."/>
            <person name="Mikhaleva J."/>
            <person name="Olsen L.C."/>
            <person name="Jubin C."/>
            <person name="Canestro C."/>
            <person name="Bouquet J.M."/>
            <person name="Danks G."/>
            <person name="Poulain J."/>
            <person name="Campsteijn C."/>
            <person name="Adamski M."/>
            <person name="Cross I."/>
            <person name="Yadetie F."/>
            <person name="Muffato M."/>
            <person name="Louis A."/>
            <person name="Butcher S."/>
            <person name="Tsagkogeorga G."/>
            <person name="Konrad A."/>
            <person name="Singh S."/>
            <person name="Jensen M.F."/>
            <person name="Cong E.H."/>
            <person name="Eikeseth-Otteraa H."/>
            <person name="Noel B."/>
            <person name="Anthouard V."/>
            <person name="Porcel B.M."/>
            <person name="Kachouri-Lafond R."/>
            <person name="Nishino A."/>
            <person name="Ugolini M."/>
            <person name="Chourrout P."/>
            <person name="Nishida H."/>
            <person name="Aasland R."/>
            <person name="Huzurbazar S."/>
            <person name="Westhof E."/>
            <person name="Delsuc F."/>
            <person name="Lehrach H."/>
            <person name="Reinhardt R."/>
            <person name="Weissenbach J."/>
            <person name="Roy S.W."/>
            <person name="Artiguenave F."/>
            <person name="Postlethwait J.H."/>
            <person name="Manak J.R."/>
            <person name="Thompson E.M."/>
            <person name="Jaillon O."/>
            <person name="Du Pasquier L."/>
            <person name="Boudinot P."/>
            <person name="Liberles D.A."/>
            <person name="Volff J.N."/>
            <person name="Philippe H."/>
            <person name="Lenhard B."/>
            <person name="Roest Crollius H."/>
            <person name="Wincker P."/>
            <person name="Chourrout D."/>
        </authorList>
    </citation>
    <scope>NUCLEOTIDE SEQUENCE [LARGE SCALE GENOMIC DNA]</scope>
</reference>
<dbReference type="GO" id="GO:0005509">
    <property type="term" value="F:calcium ion binding"/>
    <property type="evidence" value="ECO:0007669"/>
    <property type="project" value="InterPro"/>
</dbReference>
<feature type="domain" description="EF-hand" evidence="2">
    <location>
        <begin position="41"/>
        <end position="76"/>
    </location>
</feature>
<dbReference type="InterPro" id="IPR013787">
    <property type="entry name" value="S100_Ca-bd_sub"/>
</dbReference>
<proteinExistence type="predicted"/>
<dbReference type="InterPro" id="IPR011992">
    <property type="entry name" value="EF-hand-dom_pair"/>
</dbReference>
<evidence type="ECO:0000259" key="2">
    <source>
        <dbReference type="PROSITE" id="PS50222"/>
    </source>
</evidence>
<dbReference type="OrthoDB" id="8936017at2759"/>
<dbReference type="InterPro" id="IPR018247">
    <property type="entry name" value="EF_Hand_1_Ca_BS"/>
</dbReference>
<dbReference type="GO" id="GO:0005737">
    <property type="term" value="C:cytoplasm"/>
    <property type="evidence" value="ECO:0007669"/>
    <property type="project" value="TreeGrafter"/>
</dbReference>
<gene>
    <name evidence="3" type="ORF">GSOID_T00002868001</name>
</gene>
<protein>
    <recommendedName>
        <fullName evidence="2">EF-hand domain-containing protein</fullName>
    </recommendedName>
</protein>
<dbReference type="SMART" id="SM01394">
    <property type="entry name" value="S_100"/>
    <property type="match status" value="1"/>
</dbReference>
<dbReference type="PROSITE" id="PS00018">
    <property type="entry name" value="EF_HAND_1"/>
    <property type="match status" value="1"/>
</dbReference>
<dbReference type="PANTHER" id="PTHR11639">
    <property type="entry name" value="S100 CALCIUM-BINDING PROTEIN"/>
    <property type="match status" value="1"/>
</dbReference>
<dbReference type="PROSITE" id="PS50222">
    <property type="entry name" value="EF_HAND_2"/>
    <property type="match status" value="1"/>
</dbReference>
<dbReference type="Pfam" id="PF01023">
    <property type="entry name" value="S_100"/>
    <property type="match status" value="1"/>
</dbReference>
<dbReference type="AlphaFoldDB" id="E4XSV0"/>
<dbReference type="Proteomes" id="UP000001307">
    <property type="component" value="Unassembled WGS sequence"/>
</dbReference>
<dbReference type="EMBL" id="FN653140">
    <property type="protein sequence ID" value="CBY12809.1"/>
    <property type="molecule type" value="Genomic_DNA"/>
</dbReference>
<keyword evidence="4" id="KW-1185">Reference proteome</keyword>
<dbReference type="Gene3D" id="1.10.238.10">
    <property type="entry name" value="EF-hand"/>
    <property type="match status" value="1"/>
</dbReference>
<dbReference type="InterPro" id="IPR002048">
    <property type="entry name" value="EF_hand_dom"/>
</dbReference>
<evidence type="ECO:0000256" key="1">
    <source>
        <dbReference type="ARBA" id="ARBA00022837"/>
    </source>
</evidence>
<keyword evidence="1" id="KW-0106">Calcium</keyword>
<accession>E4XSV0</accession>
<name>E4XSV0_OIKDI</name>
<sequence>MAALQQGILLLFSAFQDHAGKDLKLNKRELKNLLTKEFGRVGDDKTAEVFNGLDEDESGSVDFEEFIYMVAALAEASDRKT</sequence>
<dbReference type="GO" id="GO:0048306">
    <property type="term" value="F:calcium-dependent protein binding"/>
    <property type="evidence" value="ECO:0007669"/>
    <property type="project" value="TreeGrafter"/>
</dbReference>
<evidence type="ECO:0000313" key="3">
    <source>
        <dbReference type="EMBL" id="CBY12809.1"/>
    </source>
</evidence>
<dbReference type="SMART" id="SM00054">
    <property type="entry name" value="EFh"/>
    <property type="match status" value="1"/>
</dbReference>
<dbReference type="PANTHER" id="PTHR11639:SF119">
    <property type="entry name" value="PROTEIN S100"/>
    <property type="match status" value="1"/>
</dbReference>
<dbReference type="InParanoid" id="E4XSV0"/>
<organism evidence="3">
    <name type="scientific">Oikopleura dioica</name>
    <name type="common">Tunicate</name>
    <dbReference type="NCBI Taxonomy" id="34765"/>
    <lineage>
        <taxon>Eukaryota</taxon>
        <taxon>Metazoa</taxon>
        <taxon>Chordata</taxon>
        <taxon>Tunicata</taxon>
        <taxon>Appendicularia</taxon>
        <taxon>Copelata</taxon>
        <taxon>Oikopleuridae</taxon>
        <taxon>Oikopleura</taxon>
    </lineage>
</organism>